<dbReference type="InterPro" id="IPR000551">
    <property type="entry name" value="MerR-type_HTH_dom"/>
</dbReference>
<dbReference type="Gene3D" id="3.40.50.12780">
    <property type="entry name" value="N-terminal domain of ligase-like"/>
    <property type="match status" value="1"/>
</dbReference>
<evidence type="ECO:0000313" key="5">
    <source>
        <dbReference type="Proteomes" id="UP000320481"/>
    </source>
</evidence>
<dbReference type="SMART" id="SM00332">
    <property type="entry name" value="PP2Cc"/>
    <property type="match status" value="1"/>
</dbReference>
<dbReference type="CDD" id="cd05941">
    <property type="entry name" value="MCS"/>
    <property type="match status" value="1"/>
</dbReference>
<feature type="domain" description="HTH merR-type" evidence="2">
    <location>
        <begin position="3"/>
        <end position="73"/>
    </location>
</feature>
<dbReference type="NCBIfam" id="NF005858">
    <property type="entry name" value="PRK07787.1"/>
    <property type="match status" value="1"/>
</dbReference>
<dbReference type="Pfam" id="PF13672">
    <property type="entry name" value="PP2C_2"/>
    <property type="match status" value="1"/>
</dbReference>
<dbReference type="Gene3D" id="3.60.40.10">
    <property type="entry name" value="PPM-type phosphatase domain"/>
    <property type="match status" value="1"/>
</dbReference>
<organism evidence="4 5">
    <name type="scientific">Streptomyces misionensis</name>
    <dbReference type="NCBI Taxonomy" id="67331"/>
    <lineage>
        <taxon>Bacteria</taxon>
        <taxon>Bacillati</taxon>
        <taxon>Actinomycetota</taxon>
        <taxon>Actinomycetes</taxon>
        <taxon>Kitasatosporales</taxon>
        <taxon>Streptomycetaceae</taxon>
        <taxon>Streptomyces</taxon>
    </lineage>
</organism>
<evidence type="ECO:0000259" key="3">
    <source>
        <dbReference type="PROSITE" id="PS51746"/>
    </source>
</evidence>
<dbReference type="SUPFAM" id="SSF56801">
    <property type="entry name" value="Acetyl-CoA synthetase-like"/>
    <property type="match status" value="1"/>
</dbReference>
<dbReference type="InterPro" id="IPR020845">
    <property type="entry name" value="AMP-binding_CS"/>
</dbReference>
<dbReference type="SUPFAM" id="SSF46955">
    <property type="entry name" value="Putative DNA-binding domain"/>
    <property type="match status" value="1"/>
</dbReference>
<dbReference type="InterPro" id="IPR025110">
    <property type="entry name" value="AMP-bd_C"/>
</dbReference>
<dbReference type="InterPro" id="IPR045851">
    <property type="entry name" value="AMP-bd_C_sf"/>
</dbReference>
<dbReference type="InterPro" id="IPR042099">
    <property type="entry name" value="ANL_N_sf"/>
</dbReference>
<evidence type="ECO:0000256" key="1">
    <source>
        <dbReference type="ARBA" id="ARBA00006432"/>
    </source>
</evidence>
<dbReference type="Gene3D" id="1.10.1660.10">
    <property type="match status" value="1"/>
</dbReference>
<dbReference type="InterPro" id="IPR009061">
    <property type="entry name" value="DNA-bd_dom_put_sf"/>
</dbReference>
<dbReference type="PROSITE" id="PS00455">
    <property type="entry name" value="AMP_BINDING"/>
    <property type="match status" value="1"/>
</dbReference>
<comment type="caution">
    <text evidence="4">The sequence shown here is derived from an EMBL/GenBank/DDBJ whole genome shotgun (WGS) entry which is preliminary data.</text>
</comment>
<dbReference type="Pfam" id="PF13411">
    <property type="entry name" value="MerR_1"/>
    <property type="match status" value="1"/>
</dbReference>
<dbReference type="PANTHER" id="PTHR43201:SF8">
    <property type="entry name" value="ACYL-COA SYNTHETASE FAMILY MEMBER 3"/>
    <property type="match status" value="1"/>
</dbReference>
<dbReference type="AlphaFoldDB" id="A0A5C6J2H1"/>
<dbReference type="Pfam" id="PF13193">
    <property type="entry name" value="AMP-binding_C"/>
    <property type="match status" value="1"/>
</dbReference>
<name>A0A5C6J2H1_9ACTN</name>
<dbReference type="GO" id="GO:0006631">
    <property type="term" value="P:fatty acid metabolic process"/>
    <property type="evidence" value="ECO:0007669"/>
    <property type="project" value="TreeGrafter"/>
</dbReference>
<dbReference type="GO" id="GO:0003677">
    <property type="term" value="F:DNA binding"/>
    <property type="evidence" value="ECO:0007669"/>
    <property type="project" value="InterPro"/>
</dbReference>
<dbReference type="Proteomes" id="UP000320481">
    <property type="component" value="Unassembled WGS sequence"/>
</dbReference>
<dbReference type="Gene3D" id="3.30.300.30">
    <property type="match status" value="1"/>
</dbReference>
<reference evidence="4" key="1">
    <citation type="journal article" date="2019" name="Microbiol. Resour. Announc.">
        <title>Draft Genomic Sequences of Streptomyces misionensis and Streptomyces albidoflavus, bacteria applied for phytopathogen biocontrol.</title>
        <authorList>
            <person name="Pylro V."/>
            <person name="Dias A."/>
            <person name="Andreote F."/>
            <person name="Varani A."/>
            <person name="Andreote C."/>
            <person name="Bernardo E."/>
            <person name="Martins T."/>
        </authorList>
    </citation>
    <scope>NUCLEOTIDE SEQUENCE [LARGE SCALE GENOMIC DNA]</scope>
    <source>
        <strain evidence="4">66</strain>
    </source>
</reference>
<gene>
    <name evidence="4" type="ORF">FRZ03_27080</name>
</gene>
<keyword evidence="5" id="KW-1185">Reference proteome</keyword>
<dbReference type="Pfam" id="PF00501">
    <property type="entry name" value="AMP-binding"/>
    <property type="match status" value="1"/>
</dbReference>
<dbReference type="SMART" id="SM00422">
    <property type="entry name" value="HTH_MERR"/>
    <property type="match status" value="1"/>
</dbReference>
<dbReference type="InterPro" id="IPR001932">
    <property type="entry name" value="PPM-type_phosphatase-like_dom"/>
</dbReference>
<dbReference type="PROSITE" id="PS50937">
    <property type="entry name" value="HTH_MERR_2"/>
    <property type="match status" value="1"/>
</dbReference>
<proteinExistence type="inferred from homology"/>
<dbReference type="InterPro" id="IPR036457">
    <property type="entry name" value="PPM-type-like_dom_sf"/>
</dbReference>
<dbReference type="PANTHER" id="PTHR43201">
    <property type="entry name" value="ACYL-COA SYNTHETASE"/>
    <property type="match status" value="1"/>
</dbReference>
<dbReference type="CDD" id="cd01107">
    <property type="entry name" value="HTH_BmrR"/>
    <property type="match status" value="1"/>
</dbReference>
<evidence type="ECO:0000313" key="4">
    <source>
        <dbReference type="EMBL" id="TWV35331.1"/>
    </source>
</evidence>
<dbReference type="EMBL" id="VOGW01000163">
    <property type="protein sequence ID" value="TWV35331.1"/>
    <property type="molecule type" value="Genomic_DNA"/>
</dbReference>
<dbReference type="InterPro" id="IPR000873">
    <property type="entry name" value="AMP-dep_synth/lig_dom"/>
</dbReference>
<protein>
    <submittedName>
        <fullName evidence="4">AMP-binding protein</fullName>
    </submittedName>
</protein>
<feature type="domain" description="PPM-type phosphatase" evidence="3">
    <location>
        <begin position="122"/>
        <end position="436"/>
    </location>
</feature>
<dbReference type="GO" id="GO:0006355">
    <property type="term" value="P:regulation of DNA-templated transcription"/>
    <property type="evidence" value="ECO:0007669"/>
    <property type="project" value="InterPro"/>
</dbReference>
<accession>A0A5C6J2H1</accession>
<dbReference type="GO" id="GO:0031956">
    <property type="term" value="F:medium-chain fatty acid-CoA ligase activity"/>
    <property type="evidence" value="ECO:0007669"/>
    <property type="project" value="TreeGrafter"/>
</dbReference>
<evidence type="ECO:0000259" key="2">
    <source>
        <dbReference type="PROSITE" id="PS50937"/>
    </source>
</evidence>
<comment type="similarity">
    <text evidence="1">Belongs to the ATP-dependent AMP-binding enzyme family.</text>
</comment>
<dbReference type="SMART" id="SM00331">
    <property type="entry name" value="PP2C_SIG"/>
    <property type="match status" value="1"/>
</dbReference>
<dbReference type="SUPFAM" id="SSF81606">
    <property type="entry name" value="PP2C-like"/>
    <property type="match status" value="1"/>
</dbReference>
<sequence length="736" mass="77778">MELLTIGAFARMSRLSPKALRLYDELALLRPVRVDPDTGYRYYAAGQLGRARLVAWLRRLGMPLAAIRAVCALPPAEAAREIGAYWARVEAETAVRRDLAAFLVAELTGEPGREPMTMLELRHSAHTDRGLVRPANQDTVYAGRRLLAVADGFGPAGRSASGAAVAALRFLDEAEEPPADGVLGALEDAVRRAGEAVRDLTGGANDAGTTLTALLWTGSRLALAHIGDSRAYLLRGGGLYRFTRDHRVEPHSLLLLKALTGDADPVPDLRLQEPLPGDRYLLCSDGLTEAVPDARIGGAGRVAVWATPELETAVAVTGVLLAGAAAVPLNPKSGEKELAHIVSDSAPRTVLAAPGARLPAALTGLERVDVDAAAVAPVPSAGVSDEDPALIVYTSGTTGPPKGAVLPRRALAATLDALAEAWQWTEADVLVHGLPLFHVHGLVIGVLGPLRRGGSVRHLGRFSTEGVARELADGATMLFGVPTMYHRIAEALPGDPELAKALGGARLLVSGSAALPVHDHERIAAATGRRVIERYGMTETLMNTSVRADGEPRAGTVGVPLPGVRLRLVEEDGSEITALDGETVGEIQVRGPNLFTEYLNRPDATAAAFTADGWFRTGDMAVRESDGYVRIVGRKATDLIKSGGYKIGAGEIENALLEHPGVREAAVTGEPDADLGERIVAWIVPVDPQSPPGAEELAGHVARRLAPHKRPRVVRYLDALPRNDMGKIMKRALTGA</sequence>
<dbReference type="CDD" id="cd00143">
    <property type="entry name" value="PP2Cc"/>
    <property type="match status" value="1"/>
</dbReference>
<dbReference type="PROSITE" id="PS51746">
    <property type="entry name" value="PPM_2"/>
    <property type="match status" value="1"/>
</dbReference>